<protein>
    <submittedName>
        <fullName evidence="3">Guanyl-specific ribonuclease Sa</fullName>
    </submittedName>
</protein>
<dbReference type="GO" id="GO:0016787">
    <property type="term" value="F:hydrolase activity"/>
    <property type="evidence" value="ECO:0007669"/>
    <property type="project" value="UniProtKB-KW"/>
</dbReference>
<dbReference type="EMBL" id="JAHHGZ010000023">
    <property type="protein sequence ID" value="MBW4669729.1"/>
    <property type="molecule type" value="Genomic_DNA"/>
</dbReference>
<dbReference type="Gene3D" id="3.10.450.30">
    <property type="entry name" value="Microbial ribonucleases"/>
    <property type="match status" value="1"/>
</dbReference>
<comment type="caution">
    <text evidence="3">The sequence shown here is derived from an EMBL/GenBank/DDBJ whole genome shotgun (WGS) entry which is preliminary data.</text>
</comment>
<accession>A0A951QNV5</accession>
<organism evidence="3 4">
    <name type="scientific">Cyanomargarita calcarea GSE-NOS-MK-12-04C</name>
    <dbReference type="NCBI Taxonomy" id="2839659"/>
    <lineage>
        <taxon>Bacteria</taxon>
        <taxon>Bacillati</taxon>
        <taxon>Cyanobacteriota</taxon>
        <taxon>Cyanophyceae</taxon>
        <taxon>Nostocales</taxon>
        <taxon>Cyanomargaritaceae</taxon>
        <taxon>Cyanomargarita</taxon>
    </lineage>
</organism>
<proteinExistence type="predicted"/>
<gene>
    <name evidence="3" type="ORF">KME60_20515</name>
</gene>
<dbReference type="SUPFAM" id="SSF53933">
    <property type="entry name" value="Microbial ribonucleases"/>
    <property type="match status" value="1"/>
</dbReference>
<evidence type="ECO:0000256" key="1">
    <source>
        <dbReference type="ARBA" id="ARBA00022722"/>
    </source>
</evidence>
<name>A0A951QNV5_9CYAN</name>
<keyword evidence="2" id="KW-0378">Hydrolase</keyword>
<dbReference type="GO" id="GO:0003723">
    <property type="term" value="F:RNA binding"/>
    <property type="evidence" value="ECO:0007669"/>
    <property type="project" value="InterPro"/>
</dbReference>
<evidence type="ECO:0000313" key="3">
    <source>
        <dbReference type="EMBL" id="MBW4669729.1"/>
    </source>
</evidence>
<reference evidence="3" key="1">
    <citation type="submission" date="2021-05" db="EMBL/GenBank/DDBJ databases">
        <authorList>
            <person name="Pietrasiak N."/>
            <person name="Ward R."/>
            <person name="Stajich J.E."/>
            <person name="Kurbessoian T."/>
        </authorList>
    </citation>
    <scope>NUCLEOTIDE SEQUENCE</scope>
    <source>
        <strain evidence="3">GSE-NOS-MK-12-04C</strain>
    </source>
</reference>
<dbReference type="Pfam" id="PF00545">
    <property type="entry name" value="Ribonuclease"/>
    <property type="match status" value="1"/>
</dbReference>
<sequence>MSAIPQVAISKLPPEVQVTINLISEGGPFPYTKDGSVFKNLEGLLPPQPLRYYLEYTVETPGVTDRGGRRLIIGQKGEIYYTHDHYSSFQEVI</sequence>
<dbReference type="InterPro" id="IPR000026">
    <property type="entry name" value="N1-like"/>
</dbReference>
<reference evidence="3" key="2">
    <citation type="journal article" date="2022" name="Microbiol. Resour. Announc.">
        <title>Metagenome Sequencing to Explore Phylogenomics of Terrestrial Cyanobacteria.</title>
        <authorList>
            <person name="Ward R.D."/>
            <person name="Stajich J.E."/>
            <person name="Johansen J.R."/>
            <person name="Huntemann M."/>
            <person name="Clum A."/>
            <person name="Foster B."/>
            <person name="Foster B."/>
            <person name="Roux S."/>
            <person name="Palaniappan K."/>
            <person name="Varghese N."/>
            <person name="Mukherjee S."/>
            <person name="Reddy T.B.K."/>
            <person name="Daum C."/>
            <person name="Copeland A."/>
            <person name="Chen I.A."/>
            <person name="Ivanova N.N."/>
            <person name="Kyrpides N.C."/>
            <person name="Shapiro N."/>
            <person name="Eloe-Fadrosh E.A."/>
            <person name="Pietrasiak N."/>
        </authorList>
    </citation>
    <scope>NUCLEOTIDE SEQUENCE</scope>
    <source>
        <strain evidence="3">GSE-NOS-MK-12-04C</strain>
    </source>
</reference>
<dbReference type="Proteomes" id="UP000729701">
    <property type="component" value="Unassembled WGS sequence"/>
</dbReference>
<dbReference type="InterPro" id="IPR016191">
    <property type="entry name" value="Ribonuclease/ribotoxin"/>
</dbReference>
<evidence type="ECO:0000313" key="4">
    <source>
        <dbReference type="Proteomes" id="UP000729701"/>
    </source>
</evidence>
<dbReference type="AlphaFoldDB" id="A0A951QNV5"/>
<keyword evidence="1" id="KW-0540">Nuclease</keyword>
<dbReference type="GO" id="GO:0004521">
    <property type="term" value="F:RNA endonuclease activity"/>
    <property type="evidence" value="ECO:0007669"/>
    <property type="project" value="InterPro"/>
</dbReference>
<evidence type="ECO:0000256" key="2">
    <source>
        <dbReference type="ARBA" id="ARBA00022801"/>
    </source>
</evidence>